<dbReference type="InterPro" id="IPR004090">
    <property type="entry name" value="Chemotax_Me-accpt_rcpt"/>
</dbReference>
<reference evidence="10 11" key="1">
    <citation type="submission" date="2015-12" db="EMBL/GenBank/DDBJ databases">
        <title>Draft Genome Sequence of Desulfitobacterium hafniense Strain DH, a Sulfate-reducing Bacterium Isolated from Paddy Soils.</title>
        <authorList>
            <person name="Bao P."/>
            <person name="Zhang X."/>
            <person name="Li G."/>
        </authorList>
    </citation>
    <scope>NUCLEOTIDE SEQUENCE [LARGE SCALE GENOMIC DNA]</scope>
    <source>
        <strain evidence="10 11">DH</strain>
    </source>
</reference>
<dbReference type="PRINTS" id="PR00260">
    <property type="entry name" value="CHEMTRNSDUCR"/>
</dbReference>
<dbReference type="GO" id="GO:0007165">
    <property type="term" value="P:signal transduction"/>
    <property type="evidence" value="ECO:0007669"/>
    <property type="project" value="UniProtKB-KW"/>
</dbReference>
<dbReference type="GO" id="GO:0016020">
    <property type="term" value="C:membrane"/>
    <property type="evidence" value="ECO:0007669"/>
    <property type="project" value="UniProtKB-SubCell"/>
</dbReference>
<keyword evidence="4 8" id="KW-0472">Membrane</keyword>
<evidence type="ECO:0000256" key="4">
    <source>
        <dbReference type="ARBA" id="ARBA00023136"/>
    </source>
</evidence>
<sequence>MELKGWGCRVTIRSTLRAIVVLLLLFSVTSTVVVFYQLEKMQQDGAVINTAGVVRGATQRLIKLEMAKQPNDELIQKLDGIIEGLIQGDESLGLPKASDEVFIQEMNKVKSEWQSLKGTIESAQRSGDMTALVQESESYFATTNAAVAAAEGFSAAKVKALKVIQSVLMVFNLILLIAIWFMSSNRISQPIQKLIGIVEHLNVSENIPEHFMNRKDEVGGLSRAFQGVIHNIRDLVAGLALSSEKLADSAAFLGNISQESSTAAMEIAKTIEGIALGASDQANEIQNGVAQMDVLGHLVAEDQKKVEDLRQATDRVEQLKDEGTMILADLIKITDQNGKSAQEVQETILETNESAKNIVEASLKIKEIAAQTNLLALNAAIEAARAGEQGRGFAVVAEEIRKLAEESNRFTTEIENITKVLTLKTREAVVKMGEMDSVVKIQSESVSATETKFAGIAEAIDRIQGYTEIISNSTDGIADKNQSIMNMIQSLSAISEESAASTQEVSASVQEQTAAMDQIAGASQELAALAEELESSMQQFTQR</sequence>
<keyword evidence="5 7" id="KW-0807">Transducer</keyword>
<evidence type="ECO:0000256" key="8">
    <source>
        <dbReference type="SAM" id="Phobius"/>
    </source>
</evidence>
<evidence type="ECO:0000256" key="7">
    <source>
        <dbReference type="PROSITE-ProRule" id="PRU00284"/>
    </source>
</evidence>
<dbReference type="Proteomes" id="UP000054623">
    <property type="component" value="Unassembled WGS sequence"/>
</dbReference>
<name>A0A0W1JIV3_DESHA</name>
<evidence type="ECO:0000256" key="6">
    <source>
        <dbReference type="ARBA" id="ARBA00029447"/>
    </source>
</evidence>
<evidence type="ECO:0000313" key="11">
    <source>
        <dbReference type="Proteomes" id="UP000054623"/>
    </source>
</evidence>
<dbReference type="Pfam" id="PF00015">
    <property type="entry name" value="MCPsignal"/>
    <property type="match status" value="1"/>
</dbReference>
<dbReference type="RefSeq" id="WP_011459032.1">
    <property type="nucleotide sequence ID" value="NZ_LOCK01000021.1"/>
</dbReference>
<evidence type="ECO:0000256" key="3">
    <source>
        <dbReference type="ARBA" id="ARBA00022989"/>
    </source>
</evidence>
<organism evidence="10 11">
    <name type="scientific">Desulfitobacterium hafniense</name>
    <name type="common">Desulfitobacterium frappieri</name>
    <dbReference type="NCBI Taxonomy" id="49338"/>
    <lineage>
        <taxon>Bacteria</taxon>
        <taxon>Bacillati</taxon>
        <taxon>Bacillota</taxon>
        <taxon>Clostridia</taxon>
        <taxon>Eubacteriales</taxon>
        <taxon>Desulfitobacteriaceae</taxon>
        <taxon>Desulfitobacterium</taxon>
    </lineage>
</organism>
<feature type="transmembrane region" description="Helical" evidence="8">
    <location>
        <begin position="16"/>
        <end position="36"/>
    </location>
</feature>
<dbReference type="EMBL" id="LOCK01000021">
    <property type="protein sequence ID" value="KTE91628.1"/>
    <property type="molecule type" value="Genomic_DNA"/>
</dbReference>
<dbReference type="Pfam" id="PF13675">
    <property type="entry name" value="PilJ"/>
    <property type="match status" value="1"/>
</dbReference>
<dbReference type="SUPFAM" id="SSF58104">
    <property type="entry name" value="Methyl-accepting chemotaxis protein (MCP) signaling domain"/>
    <property type="match status" value="1"/>
</dbReference>
<dbReference type="Gene3D" id="6.10.340.10">
    <property type="match status" value="1"/>
</dbReference>
<feature type="domain" description="Methyl-accepting transducer" evidence="9">
    <location>
        <begin position="256"/>
        <end position="513"/>
    </location>
</feature>
<dbReference type="InterPro" id="IPR004089">
    <property type="entry name" value="MCPsignal_dom"/>
</dbReference>
<evidence type="ECO:0000256" key="5">
    <source>
        <dbReference type="ARBA" id="ARBA00023224"/>
    </source>
</evidence>
<evidence type="ECO:0000256" key="2">
    <source>
        <dbReference type="ARBA" id="ARBA00022692"/>
    </source>
</evidence>
<dbReference type="OrthoDB" id="1790929at2"/>
<evidence type="ECO:0000259" key="9">
    <source>
        <dbReference type="PROSITE" id="PS50111"/>
    </source>
</evidence>
<proteinExistence type="inferred from homology"/>
<evidence type="ECO:0000313" key="10">
    <source>
        <dbReference type="EMBL" id="KTE91628.1"/>
    </source>
</evidence>
<gene>
    <name evidence="10" type="ORF">AT727_21155</name>
</gene>
<dbReference type="AlphaFoldDB" id="A0A0W1JIV3"/>
<dbReference type="PROSITE" id="PS50111">
    <property type="entry name" value="CHEMOTAXIS_TRANSDUC_2"/>
    <property type="match status" value="1"/>
</dbReference>
<comment type="caution">
    <text evidence="10">The sequence shown here is derived from an EMBL/GenBank/DDBJ whole genome shotgun (WGS) entry which is preliminary data.</text>
</comment>
<comment type="subcellular location">
    <subcellularLocation>
        <location evidence="1">Membrane</location>
        <topology evidence="1">Multi-pass membrane protein</topology>
    </subcellularLocation>
</comment>
<comment type="similarity">
    <text evidence="6">Belongs to the methyl-accepting chemotaxis (MCP) protein family.</text>
</comment>
<dbReference type="Gene3D" id="1.10.287.950">
    <property type="entry name" value="Methyl-accepting chemotaxis protein"/>
    <property type="match status" value="1"/>
</dbReference>
<dbReference type="PANTHER" id="PTHR32089:SF112">
    <property type="entry name" value="LYSOZYME-LIKE PROTEIN-RELATED"/>
    <property type="match status" value="1"/>
</dbReference>
<keyword evidence="2 8" id="KW-0812">Transmembrane</keyword>
<keyword evidence="3 8" id="KW-1133">Transmembrane helix</keyword>
<protein>
    <submittedName>
        <fullName evidence="10">Chemotaxis protein</fullName>
    </submittedName>
</protein>
<dbReference type="GO" id="GO:0006935">
    <property type="term" value="P:chemotaxis"/>
    <property type="evidence" value="ECO:0007669"/>
    <property type="project" value="InterPro"/>
</dbReference>
<evidence type="ECO:0000256" key="1">
    <source>
        <dbReference type="ARBA" id="ARBA00004141"/>
    </source>
</evidence>
<dbReference type="PANTHER" id="PTHR32089">
    <property type="entry name" value="METHYL-ACCEPTING CHEMOTAXIS PROTEIN MCPB"/>
    <property type="match status" value="1"/>
</dbReference>
<dbReference type="SMART" id="SM00283">
    <property type="entry name" value="MA"/>
    <property type="match status" value="1"/>
</dbReference>
<accession>A0A0W1JIV3</accession>
<dbReference type="InterPro" id="IPR029095">
    <property type="entry name" value="NarX-like_N"/>
</dbReference>
<feature type="transmembrane region" description="Helical" evidence="8">
    <location>
        <begin position="163"/>
        <end position="182"/>
    </location>
</feature>
<dbReference type="GO" id="GO:0004888">
    <property type="term" value="F:transmembrane signaling receptor activity"/>
    <property type="evidence" value="ECO:0007669"/>
    <property type="project" value="InterPro"/>
</dbReference>